<dbReference type="InterPro" id="IPR003661">
    <property type="entry name" value="HisK_dim/P_dom"/>
</dbReference>
<reference evidence="12 13" key="1">
    <citation type="journal article" date="2020" name="bioRxiv">
        <title>Sequence and annotation of 42 cannabis genomes reveals extensive copy number variation in cannabinoid synthesis and pathogen resistance genes.</title>
        <authorList>
            <person name="Mckernan K.J."/>
            <person name="Helbert Y."/>
            <person name="Kane L.T."/>
            <person name="Ebling H."/>
            <person name="Zhang L."/>
            <person name="Liu B."/>
            <person name="Eaton Z."/>
            <person name="Mclaughlin S."/>
            <person name="Kingan S."/>
            <person name="Baybayan P."/>
            <person name="Concepcion G."/>
            <person name="Jordan M."/>
            <person name="Riva A."/>
            <person name="Barbazuk W."/>
            <person name="Harkins T."/>
        </authorList>
    </citation>
    <scope>NUCLEOTIDE SEQUENCE [LARGE SCALE GENOMIC DNA]</scope>
    <source>
        <strain evidence="13">cv. Jamaican Lion 4</strain>
        <tissue evidence="12">Leaf</tissue>
    </source>
</reference>
<evidence type="ECO:0000256" key="9">
    <source>
        <dbReference type="SAM" id="Phobius"/>
    </source>
</evidence>
<evidence type="ECO:0000313" key="12">
    <source>
        <dbReference type="EMBL" id="KAF4379941.1"/>
    </source>
</evidence>
<keyword evidence="4 7" id="KW-0597">Phosphoprotein</keyword>
<dbReference type="InterPro" id="IPR011006">
    <property type="entry name" value="CheY-like_superfamily"/>
</dbReference>
<dbReference type="PANTHER" id="PTHR43719">
    <property type="entry name" value="TWO-COMPONENT HISTIDINE KINASE"/>
    <property type="match status" value="1"/>
</dbReference>
<dbReference type="Pfam" id="PF00512">
    <property type="entry name" value="HisKA"/>
    <property type="match status" value="1"/>
</dbReference>
<comment type="subcellular location">
    <subcellularLocation>
        <location evidence="2">Endoplasmic reticulum membrane</location>
        <topology evidence="2">Multi-pass membrane protein</topology>
    </subcellularLocation>
</comment>
<dbReference type="CDD" id="cd00082">
    <property type="entry name" value="HisKA"/>
    <property type="match status" value="1"/>
</dbReference>
<protein>
    <recommendedName>
        <fullName evidence="3">histidine kinase</fullName>
        <ecNumber evidence="3">2.7.13.3</ecNumber>
    </recommendedName>
</protein>
<dbReference type="Proteomes" id="UP000583929">
    <property type="component" value="Unassembled WGS sequence"/>
</dbReference>
<evidence type="ECO:0000256" key="6">
    <source>
        <dbReference type="ARBA" id="ARBA00023170"/>
    </source>
</evidence>
<dbReference type="GO" id="GO:0005789">
    <property type="term" value="C:endoplasmic reticulum membrane"/>
    <property type="evidence" value="ECO:0007669"/>
    <property type="project" value="UniProtKB-SubCell"/>
</dbReference>
<dbReference type="InterPro" id="IPR001789">
    <property type="entry name" value="Sig_transdc_resp-reg_receiver"/>
</dbReference>
<keyword evidence="13" id="KW-1185">Reference proteome</keyword>
<sequence length="1105" mass="122953">HIMEVQVKDTVLTPTPLVKVSFSLGSETYSANANNGTLSEQLVSLKEASMSILKEYITKHNVPNDVAPILFQTLVMTPHLSQISYVGLEGQLIFSYGKDQLNNQTFALHSNSSSSSSKTNNNTWYKQSVDHSTGKLLGDVVKFNPNITTNATWFRELAFKSMNGSYAYLGTKWDNGHDLLLLKSATINNVNKGVIILGFLVKELVDEYYDEVNLVGGSLYLTTKDGQIIVNDEIKGTQLKFNVVVDDHDDNTGNSNVLVSFELVKPNTHIGNVTCHPYIGTSSTTRATVINIQGANYNFYCSSLDLIGVQSVYVLALPQSGLIKFIHKHIKGQLILLISIMVLTIFLIFYFLLKNFRDAIVENYLRATLIKQMEATKLAQKKNEDQNLAFARASHDIRAPLAGISGLIDFSYKEVAPGSDLETNLRHIDKCTDDLIGIVNTILDTSKIEAGMMQLEEVEFQMAQLLEEVVDLYHSSGAKRKVDLILDPCDASVIKFSHVKGDRIKLKQILGNLLSNAIKCTPEHGHVVLRAWAKKPSSTSSSTINSSSSNRQRLIRLLSCLSYKNKADEEEFDQVMGDPHVMEFVFEVDDTGKGIPKEKQKDLFENYVQDKETYVLKEGTGLGLGIVKSLVQLMHGKISIVDKDIGEKGACFRFNILLSVCEDVFDSNKDELDSNELLSIDIRTPNCSPTLSVLTHQTPKADRSYVILMIHNHERRRVSHKFMKRLGIKVFVVEEWDQLLSTLEKVKCIKYGNNINSDSSNNSSSTSQSPYLGVEATNKDGTNYIRSLFKKTSTNPRLLQRKTGGLVVLVMDVTTAGPISQLSKMVSKFKNSLRDTCCCRVVWLVNSVSSYKSFFEQDDIIMHKPFHGTRLYQVVKLLPEFGGSLSSPKASSSSNASTPSTTHQQVRKVSTKVSSSSNVEFGSTSKGLSSFFRYKTQFQGEIPEEKRKLTKTGSSSSSSTPSKNQLLPLSEKRILVVDDDFVARALVSRLIIMHGGTTSLCSDGKEAFQLISNELANPLKHGDSMMTLPYDYILMDCEMPIMDGFEATREIRKVEKSYGVHIPIIGLTAHDPNSKEAKKTKQVGMDYCLSKPLKHHDLLKALDSL</sequence>
<feature type="compositionally biased region" description="Low complexity" evidence="8">
    <location>
        <begin position="888"/>
        <end position="902"/>
    </location>
</feature>
<keyword evidence="5" id="KW-0256">Endoplasmic reticulum</keyword>
<feature type="non-terminal residue" evidence="12">
    <location>
        <position position="1"/>
    </location>
</feature>
<accession>A0A7J6GAG0</accession>
<keyword evidence="9" id="KW-1133">Transmembrane helix</keyword>
<feature type="domain" description="Histidine kinase" evidence="10">
    <location>
        <begin position="392"/>
        <end position="660"/>
    </location>
</feature>
<dbReference type="PROSITE" id="PS50110">
    <property type="entry name" value="RESPONSE_REGULATORY"/>
    <property type="match status" value="1"/>
</dbReference>
<dbReference type="InterPro" id="IPR036097">
    <property type="entry name" value="HisK_dim/P_sf"/>
</dbReference>
<dbReference type="Gene3D" id="3.40.50.2300">
    <property type="match status" value="1"/>
</dbReference>
<dbReference type="InterPro" id="IPR004358">
    <property type="entry name" value="Sig_transdc_His_kin-like_C"/>
</dbReference>
<dbReference type="SUPFAM" id="SSF47384">
    <property type="entry name" value="Homodimeric domain of signal transducing histidine kinase"/>
    <property type="match status" value="1"/>
</dbReference>
<dbReference type="SMART" id="SM00448">
    <property type="entry name" value="REC"/>
    <property type="match status" value="1"/>
</dbReference>
<evidence type="ECO:0000259" key="10">
    <source>
        <dbReference type="PROSITE" id="PS50109"/>
    </source>
</evidence>
<dbReference type="Pfam" id="PF00072">
    <property type="entry name" value="Response_reg"/>
    <property type="match status" value="1"/>
</dbReference>
<evidence type="ECO:0000256" key="3">
    <source>
        <dbReference type="ARBA" id="ARBA00012438"/>
    </source>
</evidence>
<keyword evidence="9" id="KW-0472">Membrane</keyword>
<evidence type="ECO:0000259" key="11">
    <source>
        <dbReference type="PROSITE" id="PS50110"/>
    </source>
</evidence>
<dbReference type="InterPro" id="IPR050956">
    <property type="entry name" value="2C_system_His_kinase"/>
</dbReference>
<keyword evidence="9" id="KW-0812">Transmembrane</keyword>
<feature type="region of interest" description="Disordered" evidence="8">
    <location>
        <begin position="888"/>
        <end position="923"/>
    </location>
</feature>
<dbReference type="PRINTS" id="PR00344">
    <property type="entry name" value="BCTRLSENSOR"/>
</dbReference>
<proteinExistence type="predicted"/>
<evidence type="ECO:0000256" key="2">
    <source>
        <dbReference type="ARBA" id="ARBA00004477"/>
    </source>
</evidence>
<dbReference type="PROSITE" id="PS50109">
    <property type="entry name" value="HIS_KIN"/>
    <property type="match status" value="1"/>
</dbReference>
<dbReference type="SMART" id="SM00387">
    <property type="entry name" value="HATPase_c"/>
    <property type="match status" value="1"/>
</dbReference>
<evidence type="ECO:0000256" key="4">
    <source>
        <dbReference type="ARBA" id="ARBA00022553"/>
    </source>
</evidence>
<evidence type="ECO:0000256" key="8">
    <source>
        <dbReference type="SAM" id="MobiDB-lite"/>
    </source>
</evidence>
<dbReference type="InterPro" id="IPR036890">
    <property type="entry name" value="HATPase_C_sf"/>
</dbReference>
<dbReference type="InterPro" id="IPR003594">
    <property type="entry name" value="HATPase_dom"/>
</dbReference>
<evidence type="ECO:0000256" key="1">
    <source>
        <dbReference type="ARBA" id="ARBA00000085"/>
    </source>
</evidence>
<dbReference type="Pfam" id="PF02518">
    <property type="entry name" value="HATPase_c"/>
    <property type="match status" value="1"/>
</dbReference>
<dbReference type="CDD" id="cd17546">
    <property type="entry name" value="REC_hyHK_CKI1_RcsC-like"/>
    <property type="match status" value="1"/>
</dbReference>
<dbReference type="Gene3D" id="1.10.287.130">
    <property type="match status" value="1"/>
</dbReference>
<evidence type="ECO:0000256" key="7">
    <source>
        <dbReference type="PROSITE-ProRule" id="PRU00169"/>
    </source>
</evidence>
<organism evidence="12 13">
    <name type="scientific">Cannabis sativa</name>
    <name type="common">Hemp</name>
    <name type="synonym">Marijuana</name>
    <dbReference type="NCBI Taxonomy" id="3483"/>
    <lineage>
        <taxon>Eukaryota</taxon>
        <taxon>Viridiplantae</taxon>
        <taxon>Streptophyta</taxon>
        <taxon>Embryophyta</taxon>
        <taxon>Tracheophyta</taxon>
        <taxon>Spermatophyta</taxon>
        <taxon>Magnoliopsida</taxon>
        <taxon>eudicotyledons</taxon>
        <taxon>Gunneridae</taxon>
        <taxon>Pentapetalae</taxon>
        <taxon>rosids</taxon>
        <taxon>fabids</taxon>
        <taxon>Rosales</taxon>
        <taxon>Cannabaceae</taxon>
        <taxon>Cannabis</taxon>
    </lineage>
</organism>
<dbReference type="SUPFAM" id="SSF52172">
    <property type="entry name" value="CheY-like"/>
    <property type="match status" value="1"/>
</dbReference>
<gene>
    <name evidence="12" type="ORF">G4B88_029933</name>
</gene>
<comment type="caution">
    <text evidence="12">The sequence shown here is derived from an EMBL/GenBank/DDBJ whole genome shotgun (WGS) entry which is preliminary data.</text>
</comment>
<dbReference type="EMBL" id="JAATIQ010000124">
    <property type="protein sequence ID" value="KAF4379941.1"/>
    <property type="molecule type" value="Genomic_DNA"/>
</dbReference>
<feature type="region of interest" description="Disordered" evidence="8">
    <location>
        <begin position="943"/>
        <end position="965"/>
    </location>
</feature>
<dbReference type="InterPro" id="IPR005467">
    <property type="entry name" value="His_kinase_dom"/>
</dbReference>
<dbReference type="AlphaFoldDB" id="A0A7J6GAG0"/>
<feature type="modified residue" description="4-aspartylphosphate" evidence="7">
    <location>
        <position position="1036"/>
    </location>
</feature>
<dbReference type="Gene3D" id="3.30.565.10">
    <property type="entry name" value="Histidine kinase-like ATPase, C-terminal domain"/>
    <property type="match status" value="1"/>
</dbReference>
<name>A0A7J6GAG0_CANSA</name>
<dbReference type="SMART" id="SM00388">
    <property type="entry name" value="HisKA"/>
    <property type="match status" value="1"/>
</dbReference>
<keyword evidence="6" id="KW-0675">Receptor</keyword>
<dbReference type="EC" id="2.7.13.3" evidence="3"/>
<feature type="domain" description="Response regulatory" evidence="11">
    <location>
        <begin position="973"/>
        <end position="1105"/>
    </location>
</feature>
<dbReference type="SUPFAM" id="SSF55874">
    <property type="entry name" value="ATPase domain of HSP90 chaperone/DNA topoisomerase II/histidine kinase"/>
    <property type="match status" value="1"/>
</dbReference>
<feature type="transmembrane region" description="Helical" evidence="9">
    <location>
        <begin position="334"/>
        <end position="353"/>
    </location>
</feature>
<evidence type="ECO:0000313" key="13">
    <source>
        <dbReference type="Proteomes" id="UP000583929"/>
    </source>
</evidence>
<dbReference type="PANTHER" id="PTHR43719:SF75">
    <property type="entry name" value="HISTIDINE KINASE CKI1"/>
    <property type="match status" value="1"/>
</dbReference>
<evidence type="ECO:0000256" key="5">
    <source>
        <dbReference type="ARBA" id="ARBA00022824"/>
    </source>
</evidence>
<dbReference type="GO" id="GO:0000155">
    <property type="term" value="F:phosphorelay sensor kinase activity"/>
    <property type="evidence" value="ECO:0007669"/>
    <property type="project" value="InterPro"/>
</dbReference>
<comment type="catalytic activity">
    <reaction evidence="1">
        <text>ATP + protein L-histidine = ADP + protein N-phospho-L-histidine.</text>
        <dbReference type="EC" id="2.7.13.3"/>
    </reaction>
</comment>